<keyword evidence="7" id="KW-0648">Protein biosynthesis</keyword>
<dbReference type="Gene3D" id="3.30.40.210">
    <property type="match status" value="1"/>
</dbReference>
<dbReference type="GeneID" id="94195682"/>
<dbReference type="InterPro" id="IPR022800">
    <property type="entry name" value="Spt4/RpoE2_Znf"/>
</dbReference>
<comment type="caution">
    <text evidence="7">The sequence shown here is derived from an EMBL/GenBank/DDBJ whole genome shotgun (WGS) entry which is preliminary data.</text>
</comment>
<dbReference type="PANTHER" id="PTHR12882">
    <property type="entry name" value="SUPPRESSOR OF TY 4"/>
    <property type="match status" value="1"/>
</dbReference>
<keyword evidence="3" id="KW-0804">Transcription</keyword>
<sequence length="152" mass="17292">MVRNGGCNTSCFALIPDMFESDHLDKEDEEQEDEDFNGGKFDFVPRSRTNRQRTEGESNIFRLRACISCRLIMSEDQFFERGCGNCAFLQMDGDRRRTLDCTSSNFSGLISIMDPQKSWAARFNNLGDVIPGCYAISVVGELPESIHDDIRR</sequence>
<dbReference type="AlphaFoldDB" id="A0AAV4LVJ1"/>
<dbReference type="SUPFAM" id="SSF63393">
    <property type="entry name" value="RNA polymerase subunits"/>
    <property type="match status" value="1"/>
</dbReference>
<dbReference type="InterPro" id="IPR029040">
    <property type="entry name" value="RPABC4/Spt4"/>
</dbReference>
<dbReference type="GO" id="GO:0008270">
    <property type="term" value="F:zinc ion binding"/>
    <property type="evidence" value="ECO:0007669"/>
    <property type="project" value="InterPro"/>
</dbReference>
<evidence type="ECO:0000313" key="7">
    <source>
        <dbReference type="EMBL" id="GIX64201.1"/>
    </source>
</evidence>
<feature type="region of interest" description="Disordered" evidence="5">
    <location>
        <begin position="24"/>
        <end position="50"/>
    </location>
</feature>
<dbReference type="InterPro" id="IPR038510">
    <property type="entry name" value="Spt4_sf"/>
</dbReference>
<dbReference type="InterPro" id="IPR009287">
    <property type="entry name" value="Spt4"/>
</dbReference>
<dbReference type="RefSeq" id="XP_067716270.1">
    <property type="nucleotide sequence ID" value="XM_067860169.1"/>
</dbReference>
<accession>A0AAV4LVJ1</accession>
<dbReference type="FunFam" id="3.30.40.210:FF:000004">
    <property type="entry name" value="Transcription elongation factor SPT4"/>
    <property type="match status" value="1"/>
</dbReference>
<keyword evidence="4" id="KW-0539">Nucleus</keyword>
<evidence type="ECO:0000313" key="8">
    <source>
        <dbReference type="Proteomes" id="UP001497744"/>
    </source>
</evidence>
<gene>
    <name evidence="7" type="ORF">BcabD6B2_36360</name>
</gene>
<evidence type="ECO:0000256" key="5">
    <source>
        <dbReference type="SAM" id="MobiDB-lite"/>
    </source>
</evidence>
<dbReference type="GO" id="GO:0000993">
    <property type="term" value="F:RNA polymerase II complex binding"/>
    <property type="evidence" value="ECO:0007669"/>
    <property type="project" value="TreeGrafter"/>
</dbReference>
<evidence type="ECO:0000256" key="2">
    <source>
        <dbReference type="ARBA" id="ARBA00010464"/>
    </source>
</evidence>
<reference evidence="7 8" key="1">
    <citation type="submission" date="2021-06" db="EMBL/GenBank/DDBJ databases">
        <title>Genome sequence of Babesia caballi.</title>
        <authorList>
            <person name="Yamagishi J."/>
            <person name="Kidaka T."/>
            <person name="Ochi A."/>
        </authorList>
    </citation>
    <scope>NUCLEOTIDE SEQUENCE [LARGE SCALE GENOMIC DNA]</scope>
    <source>
        <strain evidence="7">USDA-D6B2</strain>
    </source>
</reference>
<feature type="compositionally biased region" description="Acidic residues" evidence="5">
    <location>
        <begin position="27"/>
        <end position="36"/>
    </location>
</feature>
<evidence type="ECO:0000256" key="3">
    <source>
        <dbReference type="ARBA" id="ARBA00023163"/>
    </source>
</evidence>
<dbReference type="CDD" id="cd07973">
    <property type="entry name" value="Spt4"/>
    <property type="match status" value="1"/>
</dbReference>
<feature type="domain" description="Spt4/RpoE2 zinc finger" evidence="6">
    <location>
        <begin position="63"/>
        <end position="139"/>
    </location>
</feature>
<dbReference type="Proteomes" id="UP001497744">
    <property type="component" value="Unassembled WGS sequence"/>
</dbReference>
<dbReference type="GO" id="GO:0032044">
    <property type="term" value="C:DSIF complex"/>
    <property type="evidence" value="ECO:0007669"/>
    <property type="project" value="TreeGrafter"/>
</dbReference>
<comment type="similarity">
    <text evidence="2">Belongs to the SPT4 family.</text>
</comment>
<protein>
    <submittedName>
        <fullName evidence="7">Transcription elongation factor SPT4</fullName>
    </submittedName>
</protein>
<organism evidence="7 8">
    <name type="scientific">Babesia caballi</name>
    <dbReference type="NCBI Taxonomy" id="5871"/>
    <lineage>
        <taxon>Eukaryota</taxon>
        <taxon>Sar</taxon>
        <taxon>Alveolata</taxon>
        <taxon>Apicomplexa</taxon>
        <taxon>Aconoidasida</taxon>
        <taxon>Piroplasmida</taxon>
        <taxon>Babesiidae</taxon>
        <taxon>Babesia</taxon>
    </lineage>
</organism>
<dbReference type="GO" id="GO:0003746">
    <property type="term" value="F:translation elongation factor activity"/>
    <property type="evidence" value="ECO:0007669"/>
    <property type="project" value="UniProtKB-KW"/>
</dbReference>
<evidence type="ECO:0000259" key="6">
    <source>
        <dbReference type="SMART" id="SM01389"/>
    </source>
</evidence>
<dbReference type="GO" id="GO:0006355">
    <property type="term" value="P:regulation of DNA-templated transcription"/>
    <property type="evidence" value="ECO:0007669"/>
    <property type="project" value="InterPro"/>
</dbReference>
<dbReference type="PANTHER" id="PTHR12882:SF1">
    <property type="entry name" value="TRANSCRIPTION ELONGATION FACTOR SPT4"/>
    <property type="match status" value="1"/>
</dbReference>
<comment type="subcellular location">
    <subcellularLocation>
        <location evidence="1">Nucleus</location>
    </subcellularLocation>
</comment>
<name>A0AAV4LVJ1_BABCB</name>
<evidence type="ECO:0000256" key="1">
    <source>
        <dbReference type="ARBA" id="ARBA00004123"/>
    </source>
</evidence>
<keyword evidence="8" id="KW-1185">Reference proteome</keyword>
<proteinExistence type="inferred from homology"/>
<evidence type="ECO:0000256" key="4">
    <source>
        <dbReference type="ARBA" id="ARBA00023242"/>
    </source>
</evidence>
<keyword evidence="7" id="KW-0251">Elongation factor</keyword>
<dbReference type="GO" id="GO:0140673">
    <property type="term" value="P:transcription elongation-coupled chromatin remodeling"/>
    <property type="evidence" value="ECO:0007669"/>
    <property type="project" value="InterPro"/>
</dbReference>
<dbReference type="EMBL" id="BPLF01000003">
    <property type="protein sequence ID" value="GIX64201.1"/>
    <property type="molecule type" value="Genomic_DNA"/>
</dbReference>
<dbReference type="Pfam" id="PF06093">
    <property type="entry name" value="Spt4"/>
    <property type="match status" value="1"/>
</dbReference>
<dbReference type="SMART" id="SM01389">
    <property type="entry name" value="Spt4"/>
    <property type="match status" value="1"/>
</dbReference>